<gene>
    <name evidence="1" type="ORF">SAMN02745181_2366</name>
</gene>
<sequence length="168" mass="19799">MKPSTRKELLPTPSRLFQWYEEGKITRAQWVAAMHLHLADLLEEIDYDDKHPAIAKMDTVTSKRAAKKLLKDTTEPQLREVFLALAELDDFPPSNYLWNASQWDIPLHCFVRQRREPVFKIHELRITREMARLRVEHGSANKKEATHEIITLRRDYMGKLILETRTPV</sequence>
<organism evidence="1 2">
    <name type="scientific">Rubritalea squalenifaciens DSM 18772</name>
    <dbReference type="NCBI Taxonomy" id="1123071"/>
    <lineage>
        <taxon>Bacteria</taxon>
        <taxon>Pseudomonadati</taxon>
        <taxon>Verrucomicrobiota</taxon>
        <taxon>Verrucomicrobiia</taxon>
        <taxon>Verrucomicrobiales</taxon>
        <taxon>Rubritaleaceae</taxon>
        <taxon>Rubritalea</taxon>
    </lineage>
</organism>
<dbReference type="OrthoDB" id="193943at2"/>
<accession>A0A1M6LDD2</accession>
<dbReference type="RefSeq" id="WP_143183964.1">
    <property type="nucleotide sequence ID" value="NZ_FQYR01000004.1"/>
</dbReference>
<reference evidence="1 2" key="1">
    <citation type="submission" date="2016-11" db="EMBL/GenBank/DDBJ databases">
        <authorList>
            <person name="Jaros S."/>
            <person name="Januszkiewicz K."/>
            <person name="Wedrychowicz H."/>
        </authorList>
    </citation>
    <scope>NUCLEOTIDE SEQUENCE [LARGE SCALE GENOMIC DNA]</scope>
    <source>
        <strain evidence="1 2">DSM 18772</strain>
    </source>
</reference>
<keyword evidence="2" id="KW-1185">Reference proteome</keyword>
<dbReference type="AlphaFoldDB" id="A0A1M6LDD2"/>
<dbReference type="InParanoid" id="A0A1M6LDD2"/>
<proteinExistence type="predicted"/>
<dbReference type="EMBL" id="FQYR01000004">
    <property type="protein sequence ID" value="SHJ69200.1"/>
    <property type="molecule type" value="Genomic_DNA"/>
</dbReference>
<evidence type="ECO:0000313" key="2">
    <source>
        <dbReference type="Proteomes" id="UP000184510"/>
    </source>
</evidence>
<dbReference type="Proteomes" id="UP000184510">
    <property type="component" value="Unassembled WGS sequence"/>
</dbReference>
<evidence type="ECO:0000313" key="1">
    <source>
        <dbReference type="EMBL" id="SHJ69200.1"/>
    </source>
</evidence>
<name>A0A1M6LDD2_9BACT</name>
<protein>
    <submittedName>
        <fullName evidence="1">Uncharacterized protein</fullName>
    </submittedName>
</protein>